<dbReference type="GeneID" id="109714597"/>
<organism evidence="2 3">
    <name type="scientific">Ananas comosus</name>
    <name type="common">Pineapple</name>
    <name type="synonym">Ananas ananas</name>
    <dbReference type="NCBI Taxonomy" id="4615"/>
    <lineage>
        <taxon>Eukaryota</taxon>
        <taxon>Viridiplantae</taxon>
        <taxon>Streptophyta</taxon>
        <taxon>Embryophyta</taxon>
        <taxon>Tracheophyta</taxon>
        <taxon>Spermatophyta</taxon>
        <taxon>Magnoliopsida</taxon>
        <taxon>Liliopsida</taxon>
        <taxon>Poales</taxon>
        <taxon>Bromeliaceae</taxon>
        <taxon>Bromelioideae</taxon>
        <taxon>Ananas</taxon>
    </lineage>
</organism>
<evidence type="ECO:0000313" key="3">
    <source>
        <dbReference type="RefSeq" id="XP_020094886.1"/>
    </source>
</evidence>
<dbReference type="Pfam" id="PF17921">
    <property type="entry name" value="Integrase_H2C2"/>
    <property type="match status" value="1"/>
</dbReference>
<dbReference type="PANTHER" id="PTHR37984:SF5">
    <property type="entry name" value="PROTEIN NYNRIN-LIKE"/>
    <property type="match status" value="1"/>
</dbReference>
<dbReference type="AlphaFoldDB" id="A0A6P5FF17"/>
<proteinExistence type="predicted"/>
<dbReference type="InterPro" id="IPR050951">
    <property type="entry name" value="Retrovirus_Pol_polyprotein"/>
</dbReference>
<evidence type="ECO:0000313" key="2">
    <source>
        <dbReference type="Proteomes" id="UP000515123"/>
    </source>
</evidence>
<dbReference type="Proteomes" id="UP000515123">
    <property type="component" value="Linkage group 8"/>
</dbReference>
<gene>
    <name evidence="3" type="primary">LOC109714597</name>
</gene>
<dbReference type="PANTHER" id="PTHR37984">
    <property type="entry name" value="PROTEIN CBG26694"/>
    <property type="match status" value="1"/>
</dbReference>
<accession>A0A6P5FF17</accession>
<dbReference type="OrthoDB" id="695013at2759"/>
<name>A0A6P5FF17_ANACO</name>
<dbReference type="Gene3D" id="1.10.340.70">
    <property type="match status" value="1"/>
</dbReference>
<reference evidence="2" key="1">
    <citation type="journal article" date="2015" name="Nat. Genet.">
        <title>The pineapple genome and the evolution of CAM photosynthesis.</title>
        <authorList>
            <person name="Ming R."/>
            <person name="VanBuren R."/>
            <person name="Wai C.M."/>
            <person name="Tang H."/>
            <person name="Schatz M.C."/>
            <person name="Bowers J.E."/>
            <person name="Lyons E."/>
            <person name="Wang M.L."/>
            <person name="Chen J."/>
            <person name="Biggers E."/>
            <person name="Zhang J."/>
            <person name="Huang L."/>
            <person name="Zhang L."/>
            <person name="Miao W."/>
            <person name="Zhang J."/>
            <person name="Ye Z."/>
            <person name="Miao C."/>
            <person name="Lin Z."/>
            <person name="Wang H."/>
            <person name="Zhou H."/>
            <person name="Yim W.C."/>
            <person name="Priest H.D."/>
            <person name="Zheng C."/>
            <person name="Woodhouse M."/>
            <person name="Edger P.P."/>
            <person name="Guyot R."/>
            <person name="Guo H.B."/>
            <person name="Guo H."/>
            <person name="Zheng G."/>
            <person name="Singh R."/>
            <person name="Sharma A."/>
            <person name="Min X."/>
            <person name="Zheng Y."/>
            <person name="Lee H."/>
            <person name="Gurtowski J."/>
            <person name="Sedlazeck F.J."/>
            <person name="Harkess A."/>
            <person name="McKain M.R."/>
            <person name="Liao Z."/>
            <person name="Fang J."/>
            <person name="Liu J."/>
            <person name="Zhang X."/>
            <person name="Zhang Q."/>
            <person name="Hu W."/>
            <person name="Qin Y."/>
            <person name="Wang K."/>
            <person name="Chen L.Y."/>
            <person name="Shirley N."/>
            <person name="Lin Y.R."/>
            <person name="Liu L.Y."/>
            <person name="Hernandez A.G."/>
            <person name="Wright C.L."/>
            <person name="Bulone V."/>
            <person name="Tuskan G.A."/>
            <person name="Heath K."/>
            <person name="Zee F."/>
            <person name="Moore P.H."/>
            <person name="Sunkar R."/>
            <person name="Leebens-Mack J.H."/>
            <person name="Mockler T."/>
            <person name="Bennetzen J.L."/>
            <person name="Freeling M."/>
            <person name="Sankoff D."/>
            <person name="Paterson A.H."/>
            <person name="Zhu X."/>
            <person name="Yang X."/>
            <person name="Smith J.A."/>
            <person name="Cushman J.C."/>
            <person name="Paull R.E."/>
            <person name="Yu Q."/>
        </authorList>
    </citation>
    <scope>NUCLEOTIDE SEQUENCE [LARGE SCALE GENOMIC DNA]</scope>
    <source>
        <strain evidence="2">cv. F153</strain>
    </source>
</reference>
<evidence type="ECO:0000259" key="1">
    <source>
        <dbReference type="Pfam" id="PF17921"/>
    </source>
</evidence>
<dbReference type="RefSeq" id="XP_020094886.1">
    <property type="nucleotide sequence ID" value="XM_020239297.1"/>
</dbReference>
<keyword evidence="2" id="KW-1185">Reference proteome</keyword>
<feature type="domain" description="Integrase zinc-binding" evidence="1">
    <location>
        <begin position="126"/>
        <end position="183"/>
    </location>
</feature>
<reference evidence="3" key="2">
    <citation type="submission" date="2025-08" db="UniProtKB">
        <authorList>
            <consortium name="RefSeq"/>
        </authorList>
    </citation>
    <scope>IDENTIFICATION</scope>
    <source>
        <tissue evidence="3">Leaf</tissue>
    </source>
</reference>
<dbReference type="InterPro" id="IPR041588">
    <property type="entry name" value="Integrase_H2C2"/>
</dbReference>
<sequence length="192" mass="22383">MRQRRWLELLKDYDVDILYHPGKVNVVADALSRKSAENLAMWVTNRTPVWLDMERMNIEVVAPEIPAQLMALVVQPTLLERIKNLQLADPELQKVRRDIENRRGGDFMVDADGALRFGNRWCVPNNEEIRELILQKAHWSPYCDHPGSTKIYQGLKMHYWWLGMKSDIGRFVAKCLLCQQVKTERPFPAGKL</sequence>
<protein>
    <submittedName>
        <fullName evidence="3">Uncharacterized protein LOC109714597</fullName>
    </submittedName>
</protein>